<proteinExistence type="predicted"/>
<reference evidence="2" key="1">
    <citation type="submission" date="2022-03" db="EMBL/GenBank/DDBJ databases">
        <authorList>
            <person name="Lindestad O."/>
        </authorList>
    </citation>
    <scope>NUCLEOTIDE SEQUENCE</scope>
</reference>
<name>A0A8S4SHZ6_9NEOP</name>
<comment type="caution">
    <text evidence="2">The sequence shown here is derived from an EMBL/GenBank/DDBJ whole genome shotgun (WGS) entry which is preliminary data.</text>
</comment>
<keyword evidence="3" id="KW-1185">Reference proteome</keyword>
<evidence type="ECO:0000256" key="1">
    <source>
        <dbReference type="SAM" id="MobiDB-lite"/>
    </source>
</evidence>
<dbReference type="AlphaFoldDB" id="A0A8S4SHZ6"/>
<sequence>MSVVGTSSRALSSPSRIGSRSRSAASFLTNTVSQKETTAFHALSSASIAVITAAGERSLLTWLITTTSLITNEDLLRRKI</sequence>
<evidence type="ECO:0000313" key="2">
    <source>
        <dbReference type="EMBL" id="CAH2269169.1"/>
    </source>
</evidence>
<feature type="compositionally biased region" description="Low complexity" evidence="1">
    <location>
        <begin position="10"/>
        <end position="23"/>
    </location>
</feature>
<protein>
    <submittedName>
        <fullName evidence="2">Jg1702 protein</fullName>
    </submittedName>
</protein>
<accession>A0A8S4SHZ6</accession>
<feature type="region of interest" description="Disordered" evidence="1">
    <location>
        <begin position="1"/>
        <end position="23"/>
    </location>
</feature>
<evidence type="ECO:0000313" key="3">
    <source>
        <dbReference type="Proteomes" id="UP000838756"/>
    </source>
</evidence>
<dbReference type="Proteomes" id="UP000838756">
    <property type="component" value="Unassembled WGS sequence"/>
</dbReference>
<organism evidence="2 3">
    <name type="scientific">Pararge aegeria aegeria</name>
    <dbReference type="NCBI Taxonomy" id="348720"/>
    <lineage>
        <taxon>Eukaryota</taxon>
        <taxon>Metazoa</taxon>
        <taxon>Ecdysozoa</taxon>
        <taxon>Arthropoda</taxon>
        <taxon>Hexapoda</taxon>
        <taxon>Insecta</taxon>
        <taxon>Pterygota</taxon>
        <taxon>Neoptera</taxon>
        <taxon>Endopterygota</taxon>
        <taxon>Lepidoptera</taxon>
        <taxon>Glossata</taxon>
        <taxon>Ditrysia</taxon>
        <taxon>Papilionoidea</taxon>
        <taxon>Nymphalidae</taxon>
        <taxon>Satyrinae</taxon>
        <taxon>Satyrini</taxon>
        <taxon>Parargina</taxon>
        <taxon>Pararge</taxon>
    </lineage>
</organism>
<dbReference type="EMBL" id="CAKXAJ010026501">
    <property type="protein sequence ID" value="CAH2269169.1"/>
    <property type="molecule type" value="Genomic_DNA"/>
</dbReference>
<gene>
    <name evidence="2" type="primary">jg1702</name>
    <name evidence="2" type="ORF">PAEG_LOCUS27451</name>
</gene>